<dbReference type="AlphaFoldDB" id="A0A0E0PCE3"/>
<comment type="similarity">
    <text evidence="1">Belongs to the cyclin family. Cyclin U/P subfamily.</text>
</comment>
<dbReference type="InterPro" id="IPR036915">
    <property type="entry name" value="Cyclin-like_sf"/>
</dbReference>
<sequence>MAAAPPLWPQSSNPSTAPPLANLSAERATPLQQLQEPVVTTPRPLSSPASIGRFDVLTEEMASTELASDVYALPCGDDGTTALSTPVVVSVLASLLERHIARNERDQAAAADGEAARRARAFDSGTVLDMSLHAFLERFSRYANVSPQVYVVAYAYLDRLRRGDGVRVVSANAQRLLTTAILVASKFVEDRNYKNSYFAAVGGLTAAELSSLELDFLFLMQFRLNVSVSVFQSYCRHLERELASCSNSAAPTAAYVRGGPYGNYVEYMRNISGE</sequence>
<dbReference type="STRING" id="4529.A0A0E0PCE3"/>
<dbReference type="Gramene" id="ORUFI04G22590.1">
    <property type="protein sequence ID" value="ORUFI04G22590.1"/>
    <property type="gene ID" value="ORUFI04G22590"/>
</dbReference>
<proteinExistence type="inferred from homology"/>
<dbReference type="HOGENOM" id="CLU_1017018_0_0_1"/>
<evidence type="ECO:0000313" key="5">
    <source>
        <dbReference type="EnsemblPlants" id="ORUFI04G22590.1"/>
    </source>
</evidence>
<organism evidence="5 6">
    <name type="scientific">Oryza rufipogon</name>
    <name type="common">Brownbeard rice</name>
    <name type="synonym">Asian wild rice</name>
    <dbReference type="NCBI Taxonomy" id="4529"/>
    <lineage>
        <taxon>Eukaryota</taxon>
        <taxon>Viridiplantae</taxon>
        <taxon>Streptophyta</taxon>
        <taxon>Embryophyta</taxon>
        <taxon>Tracheophyta</taxon>
        <taxon>Spermatophyta</taxon>
        <taxon>Magnoliopsida</taxon>
        <taxon>Liliopsida</taxon>
        <taxon>Poales</taxon>
        <taxon>Poaceae</taxon>
        <taxon>BOP clade</taxon>
        <taxon>Oryzoideae</taxon>
        <taxon>Oryzeae</taxon>
        <taxon>Oryzinae</taxon>
        <taxon>Oryza</taxon>
    </lineage>
</organism>
<evidence type="ECO:0000256" key="2">
    <source>
        <dbReference type="ARBA" id="ARBA00022618"/>
    </source>
</evidence>
<evidence type="ECO:0000313" key="6">
    <source>
        <dbReference type="Proteomes" id="UP000008022"/>
    </source>
</evidence>
<dbReference type="InterPro" id="IPR013922">
    <property type="entry name" value="Cyclin_PHO80-like"/>
</dbReference>
<dbReference type="SUPFAM" id="SSF47954">
    <property type="entry name" value="Cyclin-like"/>
    <property type="match status" value="1"/>
</dbReference>
<dbReference type="PANTHER" id="PTHR15615">
    <property type="match status" value="1"/>
</dbReference>
<dbReference type="PANTHER" id="PTHR15615:SF15">
    <property type="entry name" value="CYCLIN-U2-1"/>
    <property type="match status" value="1"/>
</dbReference>
<dbReference type="EnsemblPlants" id="ORUFI04G22590.1">
    <property type="protein sequence ID" value="ORUFI04G22590.1"/>
    <property type="gene ID" value="ORUFI04G22590"/>
</dbReference>
<evidence type="ECO:0008006" key="7">
    <source>
        <dbReference type="Google" id="ProtNLM"/>
    </source>
</evidence>
<keyword evidence="6" id="KW-1185">Reference proteome</keyword>
<dbReference type="Pfam" id="PF08613">
    <property type="entry name" value="Cyclin"/>
    <property type="match status" value="1"/>
</dbReference>
<evidence type="ECO:0000256" key="1">
    <source>
        <dbReference type="ARBA" id="ARBA00007215"/>
    </source>
</evidence>
<dbReference type="GO" id="GO:0051301">
    <property type="term" value="P:cell division"/>
    <property type="evidence" value="ECO:0007669"/>
    <property type="project" value="UniProtKB-KW"/>
</dbReference>
<reference evidence="6" key="1">
    <citation type="submission" date="2013-06" db="EMBL/GenBank/DDBJ databases">
        <authorList>
            <person name="Zhao Q."/>
        </authorList>
    </citation>
    <scope>NUCLEOTIDE SEQUENCE</scope>
    <source>
        <strain evidence="6">cv. W1943</strain>
    </source>
</reference>
<protein>
    <recommendedName>
        <fullName evidence="7">Cyclin</fullName>
    </recommendedName>
</protein>
<keyword evidence="2" id="KW-0132">Cell division</keyword>
<dbReference type="eggNOG" id="KOG1674">
    <property type="taxonomic scope" value="Eukaryota"/>
</dbReference>
<name>A0A0E0PCE3_ORYRU</name>
<reference evidence="5" key="2">
    <citation type="submission" date="2015-06" db="UniProtKB">
        <authorList>
            <consortium name="EnsemblPlants"/>
        </authorList>
    </citation>
    <scope>IDENTIFICATION</scope>
</reference>
<dbReference type="Proteomes" id="UP000008022">
    <property type="component" value="Unassembled WGS sequence"/>
</dbReference>
<feature type="region of interest" description="Disordered" evidence="4">
    <location>
        <begin position="1"/>
        <end position="21"/>
    </location>
</feature>
<accession>A0A0E0PCE3</accession>
<dbReference type="Gene3D" id="1.10.472.10">
    <property type="entry name" value="Cyclin-like"/>
    <property type="match status" value="1"/>
</dbReference>
<evidence type="ECO:0000256" key="3">
    <source>
        <dbReference type="ARBA" id="ARBA00023306"/>
    </source>
</evidence>
<keyword evidence="3" id="KW-0131">Cell cycle</keyword>
<evidence type="ECO:0000256" key="4">
    <source>
        <dbReference type="SAM" id="MobiDB-lite"/>
    </source>
</evidence>
<dbReference type="GO" id="GO:0019901">
    <property type="term" value="F:protein kinase binding"/>
    <property type="evidence" value="ECO:0007669"/>
    <property type="project" value="InterPro"/>
</dbReference>